<name>A0A517PE54_9PLAN</name>
<evidence type="ECO:0000313" key="2">
    <source>
        <dbReference type="Proteomes" id="UP000318741"/>
    </source>
</evidence>
<dbReference type="KEGG" id="acaf:CA12_37840"/>
<gene>
    <name evidence="1" type="ORF">CA12_37840</name>
</gene>
<reference evidence="1 2" key="1">
    <citation type="submission" date="2019-02" db="EMBL/GenBank/DDBJ databases">
        <title>Deep-cultivation of Planctomycetes and their phenomic and genomic characterization uncovers novel biology.</title>
        <authorList>
            <person name="Wiegand S."/>
            <person name="Jogler M."/>
            <person name="Boedeker C."/>
            <person name="Pinto D."/>
            <person name="Vollmers J."/>
            <person name="Rivas-Marin E."/>
            <person name="Kohn T."/>
            <person name="Peeters S.H."/>
            <person name="Heuer A."/>
            <person name="Rast P."/>
            <person name="Oberbeckmann S."/>
            <person name="Bunk B."/>
            <person name="Jeske O."/>
            <person name="Meyerdierks A."/>
            <person name="Storesund J.E."/>
            <person name="Kallscheuer N."/>
            <person name="Luecker S."/>
            <person name="Lage O.M."/>
            <person name="Pohl T."/>
            <person name="Merkel B.J."/>
            <person name="Hornburger P."/>
            <person name="Mueller R.-W."/>
            <person name="Bruemmer F."/>
            <person name="Labrenz M."/>
            <person name="Spormann A.M."/>
            <person name="Op den Camp H."/>
            <person name="Overmann J."/>
            <person name="Amann R."/>
            <person name="Jetten M.S.M."/>
            <person name="Mascher T."/>
            <person name="Medema M.H."/>
            <person name="Devos D.P."/>
            <person name="Kaster A.-K."/>
            <person name="Ovreas L."/>
            <person name="Rohde M."/>
            <person name="Galperin M.Y."/>
            <person name="Jogler C."/>
        </authorList>
    </citation>
    <scope>NUCLEOTIDE SEQUENCE [LARGE SCALE GENOMIC DNA]</scope>
    <source>
        <strain evidence="1 2">CA12</strain>
    </source>
</reference>
<organism evidence="1 2">
    <name type="scientific">Alienimonas californiensis</name>
    <dbReference type="NCBI Taxonomy" id="2527989"/>
    <lineage>
        <taxon>Bacteria</taxon>
        <taxon>Pseudomonadati</taxon>
        <taxon>Planctomycetota</taxon>
        <taxon>Planctomycetia</taxon>
        <taxon>Planctomycetales</taxon>
        <taxon>Planctomycetaceae</taxon>
        <taxon>Alienimonas</taxon>
    </lineage>
</organism>
<keyword evidence="2" id="KW-1185">Reference proteome</keyword>
<dbReference type="RefSeq" id="WP_242688022.1">
    <property type="nucleotide sequence ID" value="NZ_CP036265.1"/>
</dbReference>
<dbReference type="EMBL" id="CP036265">
    <property type="protein sequence ID" value="QDT17654.1"/>
    <property type="molecule type" value="Genomic_DNA"/>
</dbReference>
<dbReference type="Proteomes" id="UP000318741">
    <property type="component" value="Chromosome"/>
</dbReference>
<dbReference type="Pfam" id="PF07586">
    <property type="entry name" value="HXXSHH"/>
    <property type="match status" value="1"/>
</dbReference>
<dbReference type="InterPro" id="IPR006311">
    <property type="entry name" value="TAT_signal"/>
</dbReference>
<proteinExistence type="predicted"/>
<protein>
    <recommendedName>
        <fullName evidence="3">DUF1552 domain-containing protein</fullName>
    </recommendedName>
</protein>
<accession>A0A517PE54</accession>
<dbReference type="AlphaFoldDB" id="A0A517PE54"/>
<evidence type="ECO:0008006" key="3">
    <source>
        <dbReference type="Google" id="ProtNLM"/>
    </source>
</evidence>
<sequence length="453" mass="49256">MFALNRHAPLSSLSRRTLLRGAGAALALPLLDAMPFAGMAKAADEAAKGPVRLAFMFFPNGVNVDRWFPKTEGTGWELTPSLEPLKDLRGDVTVLSGLDQHNANSLGDGGGDHARNAATYLTGVHPLKSSSTIRGGRSIDQVAADRIGSRTRLPSLELGIDRGRNSGNCDSGYSCAYSNNVSWRSPTQPMSKEINPKLAFQRLFGTEGGDDAVERRLADRKSVLDLVADDAASLTKRVGSTDRQKLDEYFTSVRDVERRIERTLTAPAIDRPDIDLPPGVPNELNEHIRLMYDLQALAFQADVTRVSTFMLASAGSNRKYEEAGVKDGHHHLSHHQSNEQKLEQIARIDRFLMEHFARFVKKLKETPDGEGNLLDNSLILYGSAIRDGNRHSHSDLPLILAGRGGGAVKPGSHRRFAKDTPLNNLFLTMLDAADAGGVESFGDSTGRVSGLDA</sequence>
<dbReference type="InterPro" id="IPR011447">
    <property type="entry name" value="DUF1552"/>
</dbReference>
<dbReference type="PROSITE" id="PS51318">
    <property type="entry name" value="TAT"/>
    <property type="match status" value="1"/>
</dbReference>
<evidence type="ECO:0000313" key="1">
    <source>
        <dbReference type="EMBL" id="QDT17654.1"/>
    </source>
</evidence>